<dbReference type="PROSITE" id="PS50082">
    <property type="entry name" value="WD_REPEATS_2"/>
    <property type="match status" value="6"/>
</dbReference>
<dbReference type="FunFam" id="2.130.10.10:FF:000228">
    <property type="entry name" value="COMPASS-like H3K4 histone methylase component WDR5A"/>
    <property type="match status" value="1"/>
</dbReference>
<feature type="repeat" description="WD" evidence="3">
    <location>
        <begin position="79"/>
        <end position="112"/>
    </location>
</feature>
<gene>
    <name evidence="6" type="primary">SWD3_3</name>
    <name evidence="7" type="synonym">SWD3_2</name>
    <name evidence="6" type="ORF">PGT21_015273</name>
    <name evidence="7" type="ORF">PGTUg99_032470</name>
</gene>
<dbReference type="InterPro" id="IPR020472">
    <property type="entry name" value="WD40_PAC1"/>
</dbReference>
<dbReference type="PANTHER" id="PTHR19879">
    <property type="entry name" value="TRANSCRIPTION INITIATION FACTOR TFIID"/>
    <property type="match status" value="1"/>
</dbReference>
<dbReference type="Pfam" id="PF25175">
    <property type="entry name" value="Beta-prop_WDR5"/>
    <property type="match status" value="1"/>
</dbReference>
<keyword evidence="2" id="KW-0677">Repeat</keyword>
<proteinExistence type="predicted"/>
<comment type="caution">
    <text evidence="6">The sequence shown here is derived from an EMBL/GenBank/DDBJ whole genome shotgun (WGS) entry which is preliminary data.</text>
</comment>
<dbReference type="InterPro" id="IPR001680">
    <property type="entry name" value="WD40_rpt"/>
</dbReference>
<dbReference type="EMBL" id="VSWC01000131">
    <property type="protein sequence ID" value="KAA1080631.1"/>
    <property type="molecule type" value="Genomic_DNA"/>
</dbReference>
<dbReference type="Proteomes" id="UP000324748">
    <property type="component" value="Unassembled WGS sequence"/>
</dbReference>
<dbReference type="PROSITE" id="PS50294">
    <property type="entry name" value="WD_REPEATS_REGION"/>
    <property type="match status" value="5"/>
</dbReference>
<dbReference type="InterPro" id="IPR015943">
    <property type="entry name" value="WD40/YVTN_repeat-like_dom_sf"/>
</dbReference>
<evidence type="ECO:0000256" key="3">
    <source>
        <dbReference type="PROSITE-ProRule" id="PRU00221"/>
    </source>
</evidence>
<dbReference type="PRINTS" id="PR00320">
    <property type="entry name" value="GPROTEINBRPT"/>
</dbReference>
<feature type="compositionally biased region" description="Polar residues" evidence="4">
    <location>
        <begin position="11"/>
        <end position="26"/>
    </location>
</feature>
<evidence type="ECO:0000256" key="1">
    <source>
        <dbReference type="ARBA" id="ARBA00022574"/>
    </source>
</evidence>
<name>A0A5B0MUD2_PUCGR</name>
<evidence type="ECO:0000313" key="7">
    <source>
        <dbReference type="EMBL" id="KAA1131591.1"/>
    </source>
</evidence>
<evidence type="ECO:0000313" key="9">
    <source>
        <dbReference type="Proteomes" id="UP000325313"/>
    </source>
</evidence>
<accession>A0A5B0MUD2</accession>
<dbReference type="Proteomes" id="UP000325313">
    <property type="component" value="Unassembled WGS sequence"/>
</dbReference>
<organism evidence="6 8">
    <name type="scientific">Puccinia graminis f. sp. tritici</name>
    <dbReference type="NCBI Taxonomy" id="56615"/>
    <lineage>
        <taxon>Eukaryota</taxon>
        <taxon>Fungi</taxon>
        <taxon>Dikarya</taxon>
        <taxon>Basidiomycota</taxon>
        <taxon>Pucciniomycotina</taxon>
        <taxon>Pucciniomycetes</taxon>
        <taxon>Pucciniales</taxon>
        <taxon>Pucciniaceae</taxon>
        <taxon>Puccinia</taxon>
    </lineage>
</organism>
<feature type="repeat" description="WD" evidence="3">
    <location>
        <begin position="206"/>
        <end position="247"/>
    </location>
</feature>
<feature type="region of interest" description="Disordered" evidence="4">
    <location>
        <begin position="179"/>
        <end position="201"/>
    </location>
</feature>
<evidence type="ECO:0000259" key="5">
    <source>
        <dbReference type="Pfam" id="PF25175"/>
    </source>
</evidence>
<dbReference type="InterPro" id="IPR036322">
    <property type="entry name" value="WD40_repeat_dom_sf"/>
</dbReference>
<feature type="repeat" description="WD" evidence="3">
    <location>
        <begin position="248"/>
        <end position="289"/>
    </location>
</feature>
<feature type="repeat" description="WD" evidence="3">
    <location>
        <begin position="293"/>
        <end position="334"/>
    </location>
</feature>
<dbReference type="CDD" id="cd00200">
    <property type="entry name" value="WD40"/>
    <property type="match status" value="1"/>
</dbReference>
<dbReference type="Gene3D" id="2.130.10.10">
    <property type="entry name" value="YVTN repeat-like/Quinoprotein amine dehydrogenase"/>
    <property type="match status" value="1"/>
</dbReference>
<dbReference type="GO" id="GO:0035097">
    <property type="term" value="C:histone methyltransferase complex"/>
    <property type="evidence" value="ECO:0007669"/>
    <property type="project" value="UniProtKB-ARBA"/>
</dbReference>
<dbReference type="InterPro" id="IPR019775">
    <property type="entry name" value="WD40_repeat_CS"/>
</dbReference>
<dbReference type="PANTHER" id="PTHR19879:SF9">
    <property type="entry name" value="TRANSCRIPTION INITIATION FACTOR TFIID SUBUNIT 5"/>
    <property type="match status" value="1"/>
</dbReference>
<feature type="repeat" description="WD" evidence="3">
    <location>
        <begin position="369"/>
        <end position="395"/>
    </location>
</feature>
<evidence type="ECO:0000313" key="8">
    <source>
        <dbReference type="Proteomes" id="UP000324748"/>
    </source>
</evidence>
<dbReference type="OrthoDB" id="674604at2759"/>
<dbReference type="EMBL" id="VDEP01000103">
    <property type="protein sequence ID" value="KAA1131591.1"/>
    <property type="molecule type" value="Genomic_DNA"/>
</dbReference>
<feature type="compositionally biased region" description="Basic and acidic residues" evidence="4">
    <location>
        <begin position="27"/>
        <end position="39"/>
    </location>
</feature>
<feature type="domain" description="WDR5-like beta-propeller" evidence="5">
    <location>
        <begin position="78"/>
        <end position="429"/>
    </location>
</feature>
<reference evidence="8 9" key="1">
    <citation type="submission" date="2019-05" db="EMBL/GenBank/DDBJ databases">
        <title>Emergence of the Ug99 lineage of the wheat stem rust pathogen through somatic hybridization.</title>
        <authorList>
            <person name="Li F."/>
            <person name="Upadhyaya N.M."/>
            <person name="Sperschneider J."/>
            <person name="Matny O."/>
            <person name="Nguyen-Phuc H."/>
            <person name="Mago R."/>
            <person name="Raley C."/>
            <person name="Miller M.E."/>
            <person name="Silverstein K.A.T."/>
            <person name="Henningsen E."/>
            <person name="Hirsch C.D."/>
            <person name="Visser B."/>
            <person name="Pretorius Z.A."/>
            <person name="Steffenson B.J."/>
            <person name="Schwessinger B."/>
            <person name="Dodds P.N."/>
            <person name="Figueroa M."/>
        </authorList>
    </citation>
    <scope>NUCLEOTIDE SEQUENCE [LARGE SCALE GENOMIC DNA]</scope>
    <source>
        <strain evidence="6">21-0</strain>
        <strain evidence="7 9">Ug99</strain>
    </source>
</reference>
<feature type="compositionally biased region" description="Low complexity" evidence="4">
    <location>
        <begin position="179"/>
        <end position="198"/>
    </location>
</feature>
<dbReference type="PROSITE" id="PS00678">
    <property type="entry name" value="WD_REPEATS_1"/>
    <property type="match status" value="2"/>
</dbReference>
<keyword evidence="1 3" id="KW-0853">WD repeat</keyword>
<dbReference type="AlphaFoldDB" id="A0A5B0MUD2"/>
<protein>
    <submittedName>
        <fullName evidence="6">WD domain protein</fullName>
    </submittedName>
</protein>
<feature type="repeat" description="WD" evidence="3">
    <location>
        <begin position="153"/>
        <end position="177"/>
    </location>
</feature>
<evidence type="ECO:0000256" key="4">
    <source>
        <dbReference type="SAM" id="MobiDB-lite"/>
    </source>
</evidence>
<keyword evidence="8" id="KW-1185">Reference proteome</keyword>
<dbReference type="InterPro" id="IPR059122">
    <property type="entry name" value="Beta-prop_WDR5-like"/>
</dbReference>
<sequence length="440" mass="48043">MSEADPPNNVLLENNATTTDGVLQGSNHEEESNREDHQDTNQLTKESLKNEPEDAEKEAEEDRKLRGNQEAYARVTHTLKGHSRPISSLSFAPDGTKLSSSSADGVILIWNVILPEKPSSDRGGVVGHQVEFMSKLVDGASEDEENDRPREGINDLAWSPDSEYLVSGSDDHAIHVWAPSSQSLPSNPSSSSSSSSSSTTRPIRKLLGHSHCVYCVKFNPIGTLLISGSFDETVKVWDFLAGKLLRTLPGHSEVVSCLDFSRDGSVIVSGSFDGLIRMWDTTSGQCLKTMVVAQETNAPVTFITFTPNSRYLITCSLDSTVRIWDYRSKEGTVMKSYTGHTNIKYSIPARVISRVTTTNKLDPGNPIGDRDVVLMGSEDGSLWIWDLQSRELVLRKASHQDSIIGISVHPTNPSIFATAGLDKDPSIKLVSLSCPPSSKT</sequence>
<evidence type="ECO:0000313" key="6">
    <source>
        <dbReference type="EMBL" id="KAA1080631.1"/>
    </source>
</evidence>
<dbReference type="SMART" id="SM00320">
    <property type="entry name" value="WD40"/>
    <property type="match status" value="7"/>
</dbReference>
<dbReference type="SUPFAM" id="SSF50978">
    <property type="entry name" value="WD40 repeat-like"/>
    <property type="match status" value="1"/>
</dbReference>
<evidence type="ECO:0000256" key="2">
    <source>
        <dbReference type="ARBA" id="ARBA00022737"/>
    </source>
</evidence>
<feature type="region of interest" description="Disordered" evidence="4">
    <location>
        <begin position="1"/>
        <end position="68"/>
    </location>
</feature>